<gene>
    <name evidence="2" type="ORF">L3V18_13665</name>
</gene>
<name>A0ABS9HV99_9GAMM</name>
<keyword evidence="1" id="KW-0732">Signal</keyword>
<dbReference type="EMBL" id="JAKJPO010000009">
    <property type="protein sequence ID" value="MCF7222819.1"/>
    <property type="molecule type" value="Genomic_DNA"/>
</dbReference>
<evidence type="ECO:0000313" key="3">
    <source>
        <dbReference type="Proteomes" id="UP001430796"/>
    </source>
</evidence>
<sequence>MKASTWIATLALGLVSVTAVANVDKVGQILKQQHEIRRESEVSTGEYARFGSQALERMHTAQDRVFELLDDVSTVDQLDPDQKVELFNALEEVKAVINENEDNRQECWRERKIGTTMRTTRCATVAEMRAVREDTRNYVDKPVMCSGDCGSGKSLEGGF</sequence>
<reference evidence="2 3" key="2">
    <citation type="submission" date="2022-01" db="EMBL/GenBank/DDBJ databases">
        <title>Lysobacter chinensis sp. nov., a bacterium isolated from cow dung compost.</title>
        <authorList>
            <person name="Liu Y."/>
        </authorList>
    </citation>
    <scope>NUCLEOTIDE SEQUENCE [LARGE SCALE GENOMIC DNA]</scope>
    <source>
        <strain evidence="2 3">TLK-CK17</strain>
    </source>
</reference>
<feature type="chain" id="PRO_5047055428" evidence="1">
    <location>
        <begin position="22"/>
        <end position="159"/>
    </location>
</feature>
<proteinExistence type="predicted"/>
<organism evidence="2 3">
    <name type="scientific">Marilutibacter chinensis</name>
    <dbReference type="NCBI Taxonomy" id="2912247"/>
    <lineage>
        <taxon>Bacteria</taxon>
        <taxon>Pseudomonadati</taxon>
        <taxon>Pseudomonadota</taxon>
        <taxon>Gammaproteobacteria</taxon>
        <taxon>Lysobacterales</taxon>
        <taxon>Lysobacteraceae</taxon>
        <taxon>Marilutibacter</taxon>
    </lineage>
</organism>
<dbReference type="Proteomes" id="UP001430796">
    <property type="component" value="Unassembled WGS sequence"/>
</dbReference>
<accession>A0ABS9HV99</accession>
<comment type="caution">
    <text evidence="2">The sequence shown here is derived from an EMBL/GenBank/DDBJ whole genome shotgun (WGS) entry which is preliminary data.</text>
</comment>
<keyword evidence="3" id="KW-1185">Reference proteome</keyword>
<evidence type="ECO:0000313" key="2">
    <source>
        <dbReference type="EMBL" id="MCF7222819.1"/>
    </source>
</evidence>
<evidence type="ECO:0000256" key="1">
    <source>
        <dbReference type="SAM" id="SignalP"/>
    </source>
</evidence>
<reference evidence="3" key="1">
    <citation type="submission" date="2022-01" db="EMBL/GenBank/DDBJ databases">
        <title>Lysobacter chinensis sp. nov., a bacterium isolated from cow dung compost.</title>
        <authorList>
            <person name="Zhou L.Y."/>
        </authorList>
    </citation>
    <scope>NUCLEOTIDE SEQUENCE [LARGE SCALE GENOMIC DNA]</scope>
    <source>
        <strain evidence="3">TLK-CK17</strain>
    </source>
</reference>
<dbReference type="RefSeq" id="WP_237055765.1">
    <property type="nucleotide sequence ID" value="NZ_JAKJPO010000009.1"/>
</dbReference>
<feature type="signal peptide" evidence="1">
    <location>
        <begin position="1"/>
        <end position="21"/>
    </location>
</feature>
<reference evidence="2 3" key="3">
    <citation type="submission" date="2022-01" db="EMBL/GenBank/DDBJ databases">
        <authorList>
            <person name="Zhou L.Y."/>
        </authorList>
    </citation>
    <scope>NUCLEOTIDE SEQUENCE [LARGE SCALE GENOMIC DNA]</scope>
    <source>
        <strain evidence="2 3">TLK-CK17</strain>
    </source>
</reference>
<protein>
    <submittedName>
        <fullName evidence="2">Uncharacterized protein</fullName>
    </submittedName>
</protein>